<evidence type="ECO:0000256" key="1">
    <source>
        <dbReference type="ARBA" id="ARBA00004477"/>
    </source>
</evidence>
<dbReference type="GeneID" id="30145493"/>
<dbReference type="GO" id="GO:0140042">
    <property type="term" value="P:lipid droplet formation"/>
    <property type="evidence" value="ECO:0007669"/>
    <property type="project" value="UniProtKB-ARBA"/>
</dbReference>
<dbReference type="OrthoDB" id="3990054at2759"/>
<feature type="transmembrane region" description="Helical" evidence="8">
    <location>
        <begin position="17"/>
        <end position="42"/>
    </location>
</feature>
<evidence type="ECO:0000256" key="4">
    <source>
        <dbReference type="ARBA" id="ARBA00022989"/>
    </source>
</evidence>
<evidence type="ECO:0000256" key="7">
    <source>
        <dbReference type="SAM" id="MobiDB-lite"/>
    </source>
</evidence>
<reference evidence="10" key="1">
    <citation type="submission" date="2016-05" db="EMBL/GenBank/DDBJ databases">
        <title>Comparative genomics of biotechnologically important yeasts.</title>
        <authorList>
            <consortium name="DOE Joint Genome Institute"/>
            <person name="Riley R."/>
            <person name="Haridas S."/>
            <person name="Wolfe K.H."/>
            <person name="Lopes M.R."/>
            <person name="Hittinger C.T."/>
            <person name="Goker M."/>
            <person name="Salamov A."/>
            <person name="Wisecaver J."/>
            <person name="Long T.M."/>
            <person name="Aerts A.L."/>
            <person name="Barry K."/>
            <person name="Choi C."/>
            <person name="Clum A."/>
            <person name="Coughlan A.Y."/>
            <person name="Deshpande S."/>
            <person name="Douglass A.P."/>
            <person name="Hanson S.J."/>
            <person name="Klenk H.-P."/>
            <person name="Labutti K."/>
            <person name="Lapidus A."/>
            <person name="Lindquist E."/>
            <person name="Lipzen A."/>
            <person name="Meier-Kolthoff J.P."/>
            <person name="Ohm R.A."/>
            <person name="Otillar R.P."/>
            <person name="Pangilinan J."/>
            <person name="Peng Y."/>
            <person name="Rokas A."/>
            <person name="Rosa C.A."/>
            <person name="Scheuner C."/>
            <person name="Sibirny A.A."/>
            <person name="Slot J.C."/>
            <person name="Stielow J.B."/>
            <person name="Sun H."/>
            <person name="Kurtzman C.P."/>
            <person name="Blackwell M."/>
            <person name="Grigoriev I.V."/>
            <person name="Jeffries T.W."/>
        </authorList>
    </citation>
    <scope>NUCLEOTIDE SEQUENCE [LARGE SCALE GENOMIC DNA]</scope>
    <source>
        <strain evidence="10">NRRL Y-12698</strain>
    </source>
</reference>
<dbReference type="EMBL" id="KV454426">
    <property type="protein sequence ID" value="ODQ82915.1"/>
    <property type="molecule type" value="Genomic_DNA"/>
</dbReference>
<evidence type="ECO:0000256" key="6">
    <source>
        <dbReference type="ARBA" id="ARBA00023136"/>
    </source>
</evidence>
<evidence type="ECO:0000256" key="2">
    <source>
        <dbReference type="ARBA" id="ARBA00022692"/>
    </source>
</evidence>
<gene>
    <name evidence="9" type="ORF">BABINDRAFT_159405</name>
</gene>
<feature type="region of interest" description="Disordered" evidence="7">
    <location>
        <begin position="311"/>
        <end position="332"/>
    </location>
</feature>
<protein>
    <recommendedName>
        <fullName evidence="11">Seipin</fullName>
    </recommendedName>
</protein>
<name>A0A1E3QZ65_9ASCO</name>
<keyword evidence="6 8" id="KW-0472">Membrane</keyword>
<dbReference type="GO" id="GO:0006629">
    <property type="term" value="P:lipid metabolic process"/>
    <property type="evidence" value="ECO:0007669"/>
    <property type="project" value="UniProtKB-KW"/>
</dbReference>
<keyword evidence="2 8" id="KW-0812">Transmembrane</keyword>
<dbReference type="Proteomes" id="UP000094336">
    <property type="component" value="Unassembled WGS sequence"/>
</dbReference>
<evidence type="ECO:0000313" key="9">
    <source>
        <dbReference type="EMBL" id="ODQ82915.1"/>
    </source>
</evidence>
<evidence type="ECO:0000256" key="8">
    <source>
        <dbReference type="SAM" id="Phobius"/>
    </source>
</evidence>
<evidence type="ECO:0000256" key="5">
    <source>
        <dbReference type="ARBA" id="ARBA00023098"/>
    </source>
</evidence>
<keyword evidence="5" id="KW-0443">Lipid metabolism</keyword>
<comment type="subcellular location">
    <subcellularLocation>
        <location evidence="1">Endoplasmic reticulum membrane</location>
        <topology evidence="1">Multi-pass membrane protein</topology>
    </subcellularLocation>
</comment>
<keyword evidence="4 8" id="KW-1133">Transmembrane helix</keyword>
<dbReference type="GO" id="GO:0005789">
    <property type="term" value="C:endoplasmic reticulum membrane"/>
    <property type="evidence" value="ECO:0007669"/>
    <property type="project" value="UniProtKB-SubCell"/>
</dbReference>
<evidence type="ECO:0000313" key="10">
    <source>
        <dbReference type="Proteomes" id="UP000094336"/>
    </source>
</evidence>
<evidence type="ECO:0000256" key="3">
    <source>
        <dbReference type="ARBA" id="ARBA00022824"/>
    </source>
</evidence>
<keyword evidence="3" id="KW-0256">Endoplasmic reticulum</keyword>
<sequence length="332" mass="38440">MKILINIPALAITRSTIYVTILIIANTAILLPWSVVCFLRFYELLIPIPEIRVPLNFNYQVLSHKPFVVVDFRELFGNTDTGINPEVEYDLTLNIDGYCSNPNGRPQMISRKVSIMNEWEVRKLVALREEANDDGNWPISGNLALSKAIQYQQSQLLVITKSNFFQEFSNIRSFMLHCDAQVLYAMNHQWVPLAFAPFLPGYFQSRDRTANHLQLLLLKSFVFKNFLLQRSRGDHHQLVVEFASNDEGINIETAELLFQVNWTGIRYFLYHYRLTSAAVFIPIFWSFSSLGCLLVVLFIWFRFAPSETSQQNHTEKPELTPQPEGDLELELR</sequence>
<evidence type="ECO:0008006" key="11">
    <source>
        <dbReference type="Google" id="ProtNLM"/>
    </source>
</evidence>
<organism evidence="9 10">
    <name type="scientific">Babjeviella inositovora NRRL Y-12698</name>
    <dbReference type="NCBI Taxonomy" id="984486"/>
    <lineage>
        <taxon>Eukaryota</taxon>
        <taxon>Fungi</taxon>
        <taxon>Dikarya</taxon>
        <taxon>Ascomycota</taxon>
        <taxon>Saccharomycotina</taxon>
        <taxon>Pichiomycetes</taxon>
        <taxon>Serinales incertae sedis</taxon>
        <taxon>Babjeviella</taxon>
    </lineage>
</organism>
<dbReference type="RefSeq" id="XP_018988243.1">
    <property type="nucleotide sequence ID" value="XM_019127640.1"/>
</dbReference>
<accession>A0A1E3QZ65</accession>
<dbReference type="AlphaFoldDB" id="A0A1E3QZ65"/>
<feature type="transmembrane region" description="Helical" evidence="8">
    <location>
        <begin position="277"/>
        <end position="301"/>
    </location>
</feature>
<dbReference type="Pfam" id="PF06775">
    <property type="entry name" value="Seipin"/>
    <property type="match status" value="1"/>
</dbReference>
<keyword evidence="10" id="KW-1185">Reference proteome</keyword>
<dbReference type="InterPro" id="IPR009617">
    <property type="entry name" value="Seipin"/>
</dbReference>
<proteinExistence type="predicted"/>